<sequence>MKNVFLLLLTFSMVNLIVAQEADSTLNKWTPSLLLSLNLSQIAFQDWSRGGESAFSFTLGGDWVMNYKTSNWSFKNQLKGEWGQSQQGSDIKKITANNAFNESVFYYDPGWLIVPFASNLIRTPISNGFDYSGEEKEQIVAFFDPGYITQTIGFAYDKSEVIKTRLGIAFEESFANKFAARYTDDEETAELETFRYETGIESMTDLNLRLDDNVVYKSKLRLFSGFNRLTVWDVAWDNTFTAEVNKWLNVNLSYILIYKVSESLRTQMQEGLQVGIVYNLF</sequence>
<dbReference type="AlphaFoldDB" id="A0A3B1BD64"/>
<dbReference type="EMBL" id="UOGD01000043">
    <property type="protein sequence ID" value="VAX16049.1"/>
    <property type="molecule type" value="Genomic_DNA"/>
</dbReference>
<evidence type="ECO:0008006" key="2">
    <source>
        <dbReference type="Google" id="ProtNLM"/>
    </source>
</evidence>
<dbReference type="InterPro" id="IPR021428">
    <property type="entry name" value="DUF3078"/>
</dbReference>
<evidence type="ECO:0000313" key="1">
    <source>
        <dbReference type="EMBL" id="VAX16049.1"/>
    </source>
</evidence>
<gene>
    <name evidence="1" type="ORF">MNBD_IGNAVI01-2010</name>
</gene>
<proteinExistence type="predicted"/>
<accession>A0A3B1BD64</accession>
<name>A0A3B1BD64_9ZZZZ</name>
<protein>
    <recommendedName>
        <fullName evidence="2">DUF3078 domain-containing protein</fullName>
    </recommendedName>
</protein>
<organism evidence="1">
    <name type="scientific">hydrothermal vent metagenome</name>
    <dbReference type="NCBI Taxonomy" id="652676"/>
    <lineage>
        <taxon>unclassified sequences</taxon>
        <taxon>metagenomes</taxon>
        <taxon>ecological metagenomes</taxon>
    </lineage>
</organism>
<dbReference type="Pfam" id="PF11276">
    <property type="entry name" value="DUF3078"/>
    <property type="match status" value="1"/>
</dbReference>
<reference evidence="1" key="1">
    <citation type="submission" date="2018-06" db="EMBL/GenBank/DDBJ databases">
        <authorList>
            <person name="Zhirakovskaya E."/>
        </authorList>
    </citation>
    <scope>NUCLEOTIDE SEQUENCE</scope>
</reference>